<evidence type="ECO:0000256" key="1">
    <source>
        <dbReference type="SAM" id="MobiDB-lite"/>
    </source>
</evidence>
<keyword evidence="4" id="KW-1185">Reference proteome</keyword>
<evidence type="ECO:0000313" key="4">
    <source>
        <dbReference type="Proteomes" id="UP001383192"/>
    </source>
</evidence>
<feature type="transmembrane region" description="Helical" evidence="2">
    <location>
        <begin position="74"/>
        <end position="96"/>
    </location>
</feature>
<protein>
    <submittedName>
        <fullName evidence="3">Uncharacterized protein</fullName>
    </submittedName>
</protein>
<dbReference type="Proteomes" id="UP001383192">
    <property type="component" value="Unassembled WGS sequence"/>
</dbReference>
<accession>A0AAW0B0T7</accession>
<name>A0AAW0B0T7_9AGAR</name>
<proteinExistence type="predicted"/>
<keyword evidence="2" id="KW-1133">Transmembrane helix</keyword>
<reference evidence="3 4" key="1">
    <citation type="submission" date="2024-01" db="EMBL/GenBank/DDBJ databases">
        <title>A draft genome for a cacao thread blight-causing isolate of Paramarasmius palmivorus.</title>
        <authorList>
            <person name="Baruah I.K."/>
            <person name="Bukari Y."/>
            <person name="Amoako-Attah I."/>
            <person name="Meinhardt L.W."/>
            <person name="Bailey B.A."/>
            <person name="Cohen S.P."/>
        </authorList>
    </citation>
    <scope>NUCLEOTIDE SEQUENCE [LARGE SCALE GENOMIC DNA]</scope>
    <source>
        <strain evidence="3 4">GH-12</strain>
    </source>
</reference>
<keyword evidence="2" id="KW-0472">Membrane</keyword>
<dbReference type="AlphaFoldDB" id="A0AAW0B0T7"/>
<evidence type="ECO:0000313" key="3">
    <source>
        <dbReference type="EMBL" id="KAK7019174.1"/>
    </source>
</evidence>
<organism evidence="3 4">
    <name type="scientific">Paramarasmius palmivorus</name>
    <dbReference type="NCBI Taxonomy" id="297713"/>
    <lineage>
        <taxon>Eukaryota</taxon>
        <taxon>Fungi</taxon>
        <taxon>Dikarya</taxon>
        <taxon>Basidiomycota</taxon>
        <taxon>Agaricomycotina</taxon>
        <taxon>Agaricomycetes</taxon>
        <taxon>Agaricomycetidae</taxon>
        <taxon>Agaricales</taxon>
        <taxon>Marasmiineae</taxon>
        <taxon>Marasmiaceae</taxon>
        <taxon>Paramarasmius</taxon>
    </lineage>
</organism>
<keyword evidence="2" id="KW-0812">Transmembrane</keyword>
<dbReference type="EMBL" id="JAYKXP010000215">
    <property type="protein sequence ID" value="KAK7019174.1"/>
    <property type="molecule type" value="Genomic_DNA"/>
</dbReference>
<comment type="caution">
    <text evidence="3">The sequence shown here is derived from an EMBL/GenBank/DDBJ whole genome shotgun (WGS) entry which is preliminary data.</text>
</comment>
<gene>
    <name evidence="3" type="ORF">VNI00_018168</name>
</gene>
<sequence length="172" mass="18558">MEVQPNHYGSSEKSASSDELASFVTEPSFVPIPVVTITVSGASGLSVTRVVTNIPGGTDTSEAPNQPPKTSARIIAGAVLGGFAISVFIFIGFRLYHRRKKANERNFVIEPFPDSPNLNFRTKTGSSSDHNRGISISRQVMRHVDSGWRPSGGTTARSENIEELPPQYEAAL</sequence>
<evidence type="ECO:0000256" key="2">
    <source>
        <dbReference type="SAM" id="Phobius"/>
    </source>
</evidence>
<feature type="region of interest" description="Disordered" evidence="1">
    <location>
        <begin position="144"/>
        <end position="172"/>
    </location>
</feature>